<dbReference type="GO" id="GO:0009690">
    <property type="term" value="P:cytokinin metabolic process"/>
    <property type="evidence" value="ECO:0007669"/>
    <property type="project" value="UniProtKB-ARBA"/>
</dbReference>
<dbReference type="FunFam" id="3.40.50.2000:FF:000238">
    <property type="entry name" value="Glycosyltransferase"/>
    <property type="match status" value="1"/>
</dbReference>
<sequence>MHPMAQETKKPSSDVTVVMVPLPAQGHLNQLLHLSRRIAAHSIPVHYAASATHLRQAKLRLQGGPSSNSTLIHFQEFAITPFQNPPPNPHAPTKFPAQIMPSLNASLNLRSPVTHFVKHLSGIFRRVIVIHDSLMCYVVQDIHTLPGVDCFSFRSISAFSVASWENDIISDNQIETKILKQIPSLDGYYPPEFADFLGLQTRTKNDFSSEIYNSNPEIEGFYLNLLNKRKRKNGAEKIWALGPFNPVYVSEKRDLANRHECLNWLDKQGLDKSVIFVSFGTTCSFSDEQIEEIAIGLEKSEQKFIWVLREADKGDIFGGGEVRKGELPEGFEKRVGKRGIVVRDWAPQLDILGHPSTGGFVSHCGWNSCMESMSMGVPIATWPQHSDQPANAVLITKVLKIGVELKEWTRHDELLSSSRVEKVVRKLMESSEGDEIRKRAAEMGRAIKNSVVGGGGDGHKEMDSFISHITR</sequence>
<dbReference type="AlphaFoldDB" id="A0ABD3D7M2"/>
<dbReference type="PANTHER" id="PTHR48044:SF23">
    <property type="entry name" value="ANTHOCYANIDIN 3-O-GLUCOSYLTRANSFERASE-LIKE"/>
    <property type="match status" value="1"/>
</dbReference>
<dbReference type="SUPFAM" id="SSF53756">
    <property type="entry name" value="UDP-Glycosyltransferase/glycogen phosphorylase"/>
    <property type="match status" value="1"/>
</dbReference>
<keyword evidence="2 4" id="KW-0328">Glycosyltransferase</keyword>
<comment type="similarity">
    <text evidence="1 4">Belongs to the UDP-glycosyltransferase family.</text>
</comment>
<evidence type="ECO:0000259" key="6">
    <source>
        <dbReference type="Pfam" id="PF26168"/>
    </source>
</evidence>
<keyword evidence="8" id="KW-1185">Reference proteome</keyword>
<organism evidence="7 8">
    <name type="scientific">Castilleja foliolosa</name>
    <dbReference type="NCBI Taxonomy" id="1961234"/>
    <lineage>
        <taxon>Eukaryota</taxon>
        <taxon>Viridiplantae</taxon>
        <taxon>Streptophyta</taxon>
        <taxon>Embryophyta</taxon>
        <taxon>Tracheophyta</taxon>
        <taxon>Spermatophyta</taxon>
        <taxon>Magnoliopsida</taxon>
        <taxon>eudicotyledons</taxon>
        <taxon>Gunneridae</taxon>
        <taxon>Pentapetalae</taxon>
        <taxon>asterids</taxon>
        <taxon>lamiids</taxon>
        <taxon>Lamiales</taxon>
        <taxon>Orobanchaceae</taxon>
        <taxon>Pedicularideae</taxon>
        <taxon>Castillejinae</taxon>
        <taxon>Castilleja</taxon>
    </lineage>
</organism>
<comment type="caution">
    <text evidence="7">The sequence shown here is derived from an EMBL/GenBank/DDBJ whole genome shotgun (WGS) entry which is preliminary data.</text>
</comment>
<name>A0ABD3D7M2_9LAMI</name>
<gene>
    <name evidence="7" type="ORF">CASFOL_019508</name>
</gene>
<dbReference type="FunFam" id="3.40.50.2000:FF:000060">
    <property type="entry name" value="Glycosyltransferase"/>
    <property type="match status" value="1"/>
</dbReference>
<dbReference type="CDD" id="cd03784">
    <property type="entry name" value="GT1_Gtf-like"/>
    <property type="match status" value="1"/>
</dbReference>
<keyword evidence="3 4" id="KW-0808">Transferase</keyword>
<dbReference type="EMBL" id="JAVIJP010000026">
    <property type="protein sequence ID" value="KAL3637209.1"/>
    <property type="molecule type" value="Genomic_DNA"/>
</dbReference>
<dbReference type="InterPro" id="IPR002213">
    <property type="entry name" value="UDP_glucos_trans"/>
</dbReference>
<evidence type="ECO:0000256" key="4">
    <source>
        <dbReference type="RuleBase" id="RU003718"/>
    </source>
</evidence>
<dbReference type="InterPro" id="IPR058980">
    <property type="entry name" value="Glyco_transf_N"/>
</dbReference>
<evidence type="ECO:0000256" key="1">
    <source>
        <dbReference type="ARBA" id="ARBA00009995"/>
    </source>
</evidence>
<evidence type="ECO:0000256" key="5">
    <source>
        <dbReference type="RuleBase" id="RU362057"/>
    </source>
</evidence>
<evidence type="ECO:0000256" key="3">
    <source>
        <dbReference type="ARBA" id="ARBA00022679"/>
    </source>
</evidence>
<evidence type="ECO:0000313" key="8">
    <source>
        <dbReference type="Proteomes" id="UP001632038"/>
    </source>
</evidence>
<accession>A0ABD3D7M2</accession>
<dbReference type="Pfam" id="PF00201">
    <property type="entry name" value="UDPGT"/>
    <property type="match status" value="1"/>
</dbReference>
<dbReference type="GO" id="GO:0050404">
    <property type="term" value="F:zeatin O-beta-D-xylosyltransferase activity"/>
    <property type="evidence" value="ECO:0007669"/>
    <property type="project" value="UniProtKB-ARBA"/>
</dbReference>
<dbReference type="Gene3D" id="3.40.50.2000">
    <property type="entry name" value="Glycogen Phosphorylase B"/>
    <property type="match status" value="2"/>
</dbReference>
<dbReference type="PROSITE" id="PS00375">
    <property type="entry name" value="UDPGT"/>
    <property type="match status" value="1"/>
</dbReference>
<dbReference type="EC" id="2.4.1.-" evidence="5"/>
<feature type="domain" description="Glycosyltransferase N-terminal" evidence="6">
    <location>
        <begin position="14"/>
        <end position="246"/>
    </location>
</feature>
<reference evidence="8" key="1">
    <citation type="journal article" date="2024" name="IScience">
        <title>Strigolactones Initiate the Formation of Haustorium-like Structures in Castilleja.</title>
        <authorList>
            <person name="Buerger M."/>
            <person name="Peterson D."/>
            <person name="Chory J."/>
        </authorList>
    </citation>
    <scope>NUCLEOTIDE SEQUENCE [LARGE SCALE GENOMIC DNA]</scope>
</reference>
<dbReference type="PANTHER" id="PTHR48044">
    <property type="entry name" value="GLYCOSYLTRANSFERASE"/>
    <property type="match status" value="1"/>
</dbReference>
<evidence type="ECO:0000256" key="2">
    <source>
        <dbReference type="ARBA" id="ARBA00022676"/>
    </source>
</evidence>
<evidence type="ECO:0000313" key="7">
    <source>
        <dbReference type="EMBL" id="KAL3637209.1"/>
    </source>
</evidence>
<proteinExistence type="inferred from homology"/>
<dbReference type="InterPro" id="IPR035595">
    <property type="entry name" value="UDP_glycos_trans_CS"/>
</dbReference>
<dbReference type="Proteomes" id="UP001632038">
    <property type="component" value="Unassembled WGS sequence"/>
</dbReference>
<dbReference type="Pfam" id="PF26168">
    <property type="entry name" value="Glyco_transf_N"/>
    <property type="match status" value="1"/>
</dbReference>
<protein>
    <recommendedName>
        <fullName evidence="5">Glycosyltransferase</fullName>
        <ecNumber evidence="5">2.4.1.-</ecNumber>
    </recommendedName>
</protein>
<dbReference type="GO" id="GO:0016138">
    <property type="term" value="P:glycoside biosynthetic process"/>
    <property type="evidence" value="ECO:0007669"/>
    <property type="project" value="UniProtKB-ARBA"/>
</dbReference>